<proteinExistence type="predicted"/>
<accession>A0AAV4XAC7</accession>
<evidence type="ECO:0000313" key="2">
    <source>
        <dbReference type="Proteomes" id="UP001054837"/>
    </source>
</evidence>
<reference evidence="1 2" key="1">
    <citation type="submission" date="2021-06" db="EMBL/GenBank/DDBJ databases">
        <title>Caerostris darwini draft genome.</title>
        <authorList>
            <person name="Kono N."/>
            <person name="Arakawa K."/>
        </authorList>
    </citation>
    <scope>NUCLEOTIDE SEQUENCE [LARGE SCALE GENOMIC DNA]</scope>
</reference>
<protein>
    <submittedName>
        <fullName evidence="1">Uncharacterized protein</fullName>
    </submittedName>
</protein>
<organism evidence="1 2">
    <name type="scientific">Caerostris darwini</name>
    <dbReference type="NCBI Taxonomy" id="1538125"/>
    <lineage>
        <taxon>Eukaryota</taxon>
        <taxon>Metazoa</taxon>
        <taxon>Ecdysozoa</taxon>
        <taxon>Arthropoda</taxon>
        <taxon>Chelicerata</taxon>
        <taxon>Arachnida</taxon>
        <taxon>Araneae</taxon>
        <taxon>Araneomorphae</taxon>
        <taxon>Entelegynae</taxon>
        <taxon>Araneoidea</taxon>
        <taxon>Araneidae</taxon>
        <taxon>Caerostris</taxon>
    </lineage>
</organism>
<comment type="caution">
    <text evidence="1">The sequence shown here is derived from an EMBL/GenBank/DDBJ whole genome shotgun (WGS) entry which is preliminary data.</text>
</comment>
<gene>
    <name evidence="1" type="ORF">CDAR_576001</name>
</gene>
<dbReference type="AlphaFoldDB" id="A0AAV4XAC7"/>
<dbReference type="EMBL" id="BPLQ01015720">
    <property type="protein sequence ID" value="GIY90783.1"/>
    <property type="molecule type" value="Genomic_DNA"/>
</dbReference>
<evidence type="ECO:0000313" key="1">
    <source>
        <dbReference type="EMBL" id="GIY90783.1"/>
    </source>
</evidence>
<dbReference type="Proteomes" id="UP001054837">
    <property type="component" value="Unassembled WGS sequence"/>
</dbReference>
<sequence length="106" mass="11832">MLTLLYLSKLHEYLWNGDIGINIQSTNCADIPPLMDRIQMQPASTWQCIHSHCHAALVLQAPESLLFIDYSSSSLADSSPTPPDPSCCSLAHCLGVLRRDQRRVPR</sequence>
<name>A0AAV4XAC7_9ARAC</name>
<keyword evidence="2" id="KW-1185">Reference proteome</keyword>